<keyword evidence="1" id="KW-0732">Signal</keyword>
<dbReference type="EMBL" id="AK051685">
    <property type="protein sequence ID" value="BAC34720.1"/>
    <property type="molecule type" value="mRNA"/>
</dbReference>
<reference evidence="2" key="5">
    <citation type="submission" date="2001-07" db="EMBL/GenBank/DDBJ databases">
        <authorList>
            <person name="Adachi J."/>
            <person name="Aizawa K."/>
            <person name="Akimura T."/>
            <person name="Arakawa T."/>
            <person name="Bono H."/>
            <person name="Carninci P."/>
            <person name="Fukuda S."/>
            <person name="Furuno M."/>
            <person name="Hanagaki T."/>
            <person name="Hara A."/>
            <person name="Hashizume W."/>
            <person name="Hayashida K."/>
            <person name="Hayatsu N."/>
            <person name="Hiramoto K."/>
            <person name="Hiraoka T."/>
            <person name="Hirozane T."/>
            <person name="Hori F."/>
            <person name="Imotani K."/>
            <person name="Ishii Y."/>
            <person name="Itoh M."/>
            <person name="Kagawa I."/>
            <person name="Kasukawa T."/>
            <person name="Katoh H."/>
            <person name="Kawai J."/>
            <person name="Kojima Y."/>
            <person name="Kondo S."/>
            <person name="Konno H."/>
            <person name="Kouda M."/>
            <person name="Koya S."/>
            <person name="Kurihara C."/>
            <person name="Matsuyama T."/>
            <person name="Miyazaki A."/>
            <person name="Murata M."/>
            <person name="Nakamura M."/>
            <person name="Nishi K."/>
            <person name="Nomura K."/>
            <person name="Numazaki R."/>
            <person name="Ohno M."/>
            <person name="Ohsato N."/>
            <person name="Okazaki Y."/>
            <person name="Saito R."/>
            <person name="Saitoh H."/>
            <person name="Sakai C."/>
            <person name="Sakai K."/>
            <person name="Sakazume N."/>
            <person name="Sano H."/>
            <person name="Sasaki D."/>
            <person name="Shibata K."/>
            <person name="Shinagawa A."/>
            <person name="Shiraki T."/>
            <person name="Sogabe Y."/>
            <person name="Tagami M."/>
            <person name="Tagawa A."/>
            <person name="Takahashi F."/>
            <person name="Takaku-Akahira S."/>
            <person name="Takeda Y."/>
            <person name="Tanaka T."/>
            <person name="Tomaru A."/>
            <person name="Toya T."/>
            <person name="Yasunishi A."/>
            <person name="Muramatsu M."/>
            <person name="Hayashizaki Y."/>
        </authorList>
    </citation>
    <scope>NUCLEOTIDE SEQUENCE</scope>
    <source>
        <strain evidence="2">C57BL/6J</strain>
        <tissue evidence="2">Spinal ganglion</tissue>
    </source>
</reference>
<evidence type="ECO:0000256" key="1">
    <source>
        <dbReference type="SAM" id="SignalP"/>
    </source>
</evidence>
<protein>
    <recommendedName>
        <fullName evidence="4">Secreted protein</fullName>
    </recommendedName>
</protein>
<dbReference type="AlphaFoldDB" id="Q8BQ23"/>
<name>Q8BQ23_MOUSE</name>
<accession>Q8BQ23</accession>
<reference evidence="2" key="7">
    <citation type="journal article" date="2005" name="Science">
        <title>The Transcriptional Landscape of the Mammalian Genome.</title>
        <authorList>
            <consortium name="The FANTOM Consortium"/>
            <consortium name="Riken Genome Exploration Research Group and Genome Science Group (Genome Network Project Core Group)"/>
        </authorList>
    </citation>
    <scope>NUCLEOTIDE SEQUENCE</scope>
    <source>
        <strain evidence="2">C57BL/6J</strain>
        <tissue evidence="2">Spinal ganglion</tissue>
    </source>
</reference>
<feature type="chain" id="PRO_5012294180" description="Secreted protein" evidence="1">
    <location>
        <begin position="16"/>
        <end position="122"/>
    </location>
</feature>
<reference evidence="2" key="3">
    <citation type="journal article" date="2000" name="Genome Res.">
        <title>RIKEN integrated sequence analysis (RISA) system--384-format sequencing pipeline with 384 multicapillary sequencer.</title>
        <authorList>
            <person name="Shibata K."/>
            <person name="Itoh M."/>
            <person name="Aizawa K."/>
            <person name="Nagaoka S."/>
            <person name="Sasaki N."/>
            <person name="Carninci P."/>
            <person name="Konno H."/>
            <person name="Akiyama J."/>
            <person name="Nishi K."/>
            <person name="Kitsunai T."/>
            <person name="Tashiro H."/>
            <person name="Itoh M."/>
            <person name="Sumi N."/>
            <person name="Ishii Y."/>
            <person name="Nakamura S."/>
            <person name="Hazama M."/>
            <person name="Nishine T."/>
            <person name="Harada A."/>
            <person name="Yamamoto R."/>
            <person name="Matsumoto H."/>
            <person name="Sakaguchi S."/>
            <person name="Ikegami T."/>
            <person name="Kashiwagi K."/>
            <person name="Fujiwake S."/>
            <person name="Inoue K."/>
            <person name="Togawa Y."/>
            <person name="Izawa M."/>
            <person name="Ohara E."/>
            <person name="Watahiki M."/>
            <person name="Yoneda Y."/>
            <person name="Ishikawa T."/>
            <person name="Ozawa K."/>
            <person name="Tanaka T."/>
            <person name="Matsuura S."/>
            <person name="Kawai J."/>
            <person name="Okazaki Y."/>
            <person name="Muramatsu M."/>
            <person name="Inoue Y."/>
            <person name="Kira A."/>
            <person name="Hayashizaki Y."/>
        </authorList>
    </citation>
    <scope>NUCLEOTIDE SEQUENCE</scope>
    <source>
        <strain evidence="2">C57BL/6J</strain>
        <tissue evidence="2">Spinal ganglion</tissue>
    </source>
</reference>
<evidence type="ECO:0000313" key="2">
    <source>
        <dbReference type="EMBL" id="BAC34720.1"/>
    </source>
</evidence>
<feature type="signal peptide" evidence="1">
    <location>
        <begin position="1"/>
        <end position="15"/>
    </location>
</feature>
<evidence type="ECO:0000313" key="3">
    <source>
        <dbReference type="MGI" id="MGI:3641803"/>
    </source>
</evidence>
<reference evidence="2" key="2">
    <citation type="journal article" date="2000" name="Genome Res.">
        <title>Normalization and subtraction of cap-trapper-selected cDNAs to prepare full-length cDNA libraries for rapid discovery of new genes.</title>
        <authorList>
            <person name="Carninci P."/>
            <person name="Shibata Y."/>
            <person name="Hayatsu N."/>
            <person name="Sugahara Y."/>
            <person name="Shibata K."/>
            <person name="Itoh M."/>
            <person name="Konno H."/>
            <person name="Okazaki Y."/>
            <person name="Muramatsu M."/>
            <person name="Hayashizaki Y."/>
        </authorList>
    </citation>
    <scope>NUCLEOTIDE SEQUENCE</scope>
    <source>
        <strain evidence="2">C57BL/6J</strain>
        <tissue evidence="2">Spinal ganglion</tissue>
    </source>
</reference>
<dbReference type="AGR" id="MGI:3641803"/>
<reference evidence="2" key="6">
    <citation type="journal article" date="2002" name="Nature">
        <title>Analysis of the mouse transcriptome based on functional annotation of 60,770 full-length cDNAs.</title>
        <authorList>
            <consortium name="The FANTOM Consortium and the RIKEN Genome Exploration Research Group Phase I and II Team"/>
        </authorList>
    </citation>
    <scope>NUCLEOTIDE SEQUENCE</scope>
    <source>
        <strain evidence="2">C57BL/6J</strain>
        <tissue evidence="2">Spinal ganglion</tissue>
    </source>
</reference>
<reference evidence="2" key="8">
    <citation type="journal article" date="2005" name="Science">
        <title>Antisense Transcription in the Mammalian Transcriptome.</title>
        <authorList>
            <consortium name="RIKEN Genome Exploration Research Group and Genome Science Group (Genome Network Project Core Group) and the FANTOM Consortium"/>
        </authorList>
    </citation>
    <scope>NUCLEOTIDE SEQUENCE</scope>
    <source>
        <strain evidence="2">C57BL/6J</strain>
        <tissue evidence="2">Spinal ganglion</tissue>
    </source>
</reference>
<organism evidence="2">
    <name type="scientific">Mus musculus</name>
    <name type="common">Mouse</name>
    <dbReference type="NCBI Taxonomy" id="10090"/>
    <lineage>
        <taxon>Eukaryota</taxon>
        <taxon>Metazoa</taxon>
        <taxon>Chordata</taxon>
        <taxon>Craniata</taxon>
        <taxon>Vertebrata</taxon>
        <taxon>Euteleostomi</taxon>
        <taxon>Mammalia</taxon>
        <taxon>Eutheria</taxon>
        <taxon>Euarchontoglires</taxon>
        <taxon>Glires</taxon>
        <taxon>Rodentia</taxon>
        <taxon>Myomorpha</taxon>
        <taxon>Muroidea</taxon>
        <taxon>Muridae</taxon>
        <taxon>Murinae</taxon>
        <taxon>Mus</taxon>
        <taxon>Mus</taxon>
    </lineage>
</organism>
<gene>
    <name evidence="3" type="primary">Gm10440</name>
</gene>
<reference evidence="2" key="4">
    <citation type="journal article" date="2001" name="Nature">
        <title>Functional annotation of a full-length mouse cDNA collection.</title>
        <authorList>
            <consortium name="The RIKEN Genome Exploration Research Group Phase II Team and the FANTOM Consortium"/>
        </authorList>
    </citation>
    <scope>NUCLEOTIDE SEQUENCE</scope>
    <source>
        <strain evidence="2">C57BL/6J</strain>
        <tissue evidence="2">Spinal ganglion</tissue>
    </source>
</reference>
<sequence>MIYILWLGPWSLVTCFYGRSPVMRTKVIEKLFRQSCLASSGPSEPSLSTCFLTVFANWVFSVKQETVLSLTNYLFSWNMKINLQMTKRAEQTTSLWSWVVSALTFNRCGLRASVTCVQMWFT</sequence>
<reference evidence="2" key="1">
    <citation type="journal article" date="1999" name="Methods Enzymol.">
        <title>High-efficiency full-length cDNA cloning.</title>
        <authorList>
            <person name="Carninci P."/>
            <person name="Hayashizaki Y."/>
        </authorList>
    </citation>
    <scope>NUCLEOTIDE SEQUENCE</scope>
    <source>
        <strain evidence="2">C57BL/6J</strain>
        <tissue evidence="2">Spinal ganglion</tissue>
    </source>
</reference>
<proteinExistence type="evidence at transcript level"/>
<evidence type="ECO:0008006" key="4">
    <source>
        <dbReference type="Google" id="ProtNLM"/>
    </source>
</evidence>
<dbReference type="MGI" id="MGI:3641803">
    <property type="gene designation" value="Gm10440"/>
</dbReference>